<keyword evidence="2" id="KW-1185">Reference proteome</keyword>
<name>A0A834NWR1_VESPE</name>
<evidence type="ECO:0000313" key="2">
    <source>
        <dbReference type="Proteomes" id="UP000600918"/>
    </source>
</evidence>
<dbReference type="Proteomes" id="UP000600918">
    <property type="component" value="Unassembled WGS sequence"/>
</dbReference>
<gene>
    <name evidence="1" type="ORF">H0235_010134</name>
</gene>
<protein>
    <submittedName>
        <fullName evidence="1">Uncharacterized protein</fullName>
    </submittedName>
</protein>
<sequence>MIGRKSKKNAYSIEDLQLKVLKTSAPGWRQTSEKDFEGCMPIDQEPDWPIAWLLVFEEQELIDVTVGVGRTESRDTRGQGAKDKR</sequence>
<reference evidence="1" key="1">
    <citation type="journal article" date="2020" name="G3 (Bethesda)">
        <title>High-Quality Assemblies for Three Invasive Social Wasps from the &lt;i&gt;Vespula&lt;/i&gt; Genus.</title>
        <authorList>
            <person name="Harrop T.W.R."/>
            <person name="Guhlin J."/>
            <person name="McLaughlin G.M."/>
            <person name="Permina E."/>
            <person name="Stockwell P."/>
            <person name="Gilligan J."/>
            <person name="Le Lec M.F."/>
            <person name="Gruber M.A.M."/>
            <person name="Quinn O."/>
            <person name="Lovegrove M."/>
            <person name="Duncan E.J."/>
            <person name="Remnant E.J."/>
            <person name="Van Eeckhoven J."/>
            <person name="Graham B."/>
            <person name="Knapp R.A."/>
            <person name="Langford K.W."/>
            <person name="Kronenberg Z."/>
            <person name="Press M.O."/>
            <person name="Eacker S.M."/>
            <person name="Wilson-Rankin E.E."/>
            <person name="Purcell J."/>
            <person name="Lester P.J."/>
            <person name="Dearden P.K."/>
        </authorList>
    </citation>
    <scope>NUCLEOTIDE SEQUENCE</scope>
    <source>
        <strain evidence="1">Volc-1</strain>
    </source>
</reference>
<accession>A0A834NWR1</accession>
<comment type="caution">
    <text evidence="1">The sequence shown here is derived from an EMBL/GenBank/DDBJ whole genome shotgun (WGS) entry which is preliminary data.</text>
</comment>
<dbReference type="AlphaFoldDB" id="A0A834NWR1"/>
<organism evidence="1 2">
    <name type="scientific">Vespula pensylvanica</name>
    <name type="common">Western yellow jacket</name>
    <name type="synonym">Wasp</name>
    <dbReference type="NCBI Taxonomy" id="30213"/>
    <lineage>
        <taxon>Eukaryota</taxon>
        <taxon>Metazoa</taxon>
        <taxon>Ecdysozoa</taxon>
        <taxon>Arthropoda</taxon>
        <taxon>Hexapoda</taxon>
        <taxon>Insecta</taxon>
        <taxon>Pterygota</taxon>
        <taxon>Neoptera</taxon>
        <taxon>Endopterygota</taxon>
        <taxon>Hymenoptera</taxon>
        <taxon>Apocrita</taxon>
        <taxon>Aculeata</taxon>
        <taxon>Vespoidea</taxon>
        <taxon>Vespidae</taxon>
        <taxon>Vespinae</taxon>
        <taxon>Vespula</taxon>
    </lineage>
</organism>
<evidence type="ECO:0000313" key="1">
    <source>
        <dbReference type="EMBL" id="KAF7419837.1"/>
    </source>
</evidence>
<proteinExistence type="predicted"/>
<dbReference type="EMBL" id="JACSDY010000009">
    <property type="protein sequence ID" value="KAF7419837.1"/>
    <property type="molecule type" value="Genomic_DNA"/>
</dbReference>